<gene>
    <name evidence="11" type="ORF">PXEA_LOCUS6622</name>
</gene>
<dbReference type="Proteomes" id="UP000784294">
    <property type="component" value="Unassembled WGS sequence"/>
</dbReference>
<feature type="region of interest" description="Disordered" evidence="9">
    <location>
        <begin position="78"/>
        <end position="133"/>
    </location>
</feature>
<keyword evidence="6" id="KW-0804">Transcription</keyword>
<comment type="subcellular location">
    <subcellularLocation>
        <location evidence="1">Nucleus</location>
    </subcellularLocation>
</comment>
<keyword evidence="2" id="KW-0479">Metal-binding</keyword>
<evidence type="ECO:0000313" key="11">
    <source>
        <dbReference type="EMBL" id="VEL13182.1"/>
    </source>
</evidence>
<dbReference type="GO" id="GO:0005654">
    <property type="term" value="C:nucleoplasm"/>
    <property type="evidence" value="ECO:0007669"/>
    <property type="project" value="TreeGrafter"/>
</dbReference>
<evidence type="ECO:0000256" key="9">
    <source>
        <dbReference type="SAM" id="MobiDB-lite"/>
    </source>
</evidence>
<dbReference type="GO" id="GO:0008270">
    <property type="term" value="F:zinc ion binding"/>
    <property type="evidence" value="ECO:0007669"/>
    <property type="project" value="UniProtKB-KW"/>
</dbReference>
<dbReference type="InterPro" id="IPR036236">
    <property type="entry name" value="Znf_C2H2_sf"/>
</dbReference>
<dbReference type="SMART" id="SM00355">
    <property type="entry name" value="ZnF_C2H2"/>
    <property type="match status" value="6"/>
</dbReference>
<dbReference type="InterPro" id="IPR013087">
    <property type="entry name" value="Znf_C2H2_type"/>
</dbReference>
<keyword evidence="3" id="KW-0677">Repeat</keyword>
<feature type="domain" description="C2H2-type" evidence="10">
    <location>
        <begin position="350"/>
        <end position="379"/>
    </location>
</feature>
<dbReference type="PROSITE" id="PS50157">
    <property type="entry name" value="ZINC_FINGER_C2H2_2"/>
    <property type="match status" value="5"/>
</dbReference>
<dbReference type="Pfam" id="PF00096">
    <property type="entry name" value="zf-C2H2"/>
    <property type="match status" value="4"/>
</dbReference>
<dbReference type="Gene3D" id="3.30.160.60">
    <property type="entry name" value="Classic Zinc Finger"/>
    <property type="match status" value="5"/>
</dbReference>
<dbReference type="EMBL" id="CAAALY010016968">
    <property type="protein sequence ID" value="VEL13182.1"/>
    <property type="molecule type" value="Genomic_DNA"/>
</dbReference>
<feature type="non-terminal residue" evidence="11">
    <location>
        <position position="668"/>
    </location>
</feature>
<feature type="domain" description="C2H2-type" evidence="10">
    <location>
        <begin position="382"/>
        <end position="409"/>
    </location>
</feature>
<dbReference type="PANTHER" id="PTHR24399:SF70">
    <property type="entry name" value="C2H2-TYPE DOMAIN-CONTAINING PROTEIN"/>
    <property type="match status" value="1"/>
</dbReference>
<protein>
    <recommendedName>
        <fullName evidence="10">C2H2-type domain-containing protein</fullName>
    </recommendedName>
</protein>
<feature type="domain" description="C2H2-type" evidence="10">
    <location>
        <begin position="437"/>
        <end position="466"/>
    </location>
</feature>
<keyword evidence="5" id="KW-0805">Transcription regulation</keyword>
<dbReference type="PROSITE" id="PS00028">
    <property type="entry name" value="ZINC_FINGER_C2H2_1"/>
    <property type="match status" value="4"/>
</dbReference>
<feature type="domain" description="C2H2-type" evidence="10">
    <location>
        <begin position="168"/>
        <end position="195"/>
    </location>
</feature>
<evidence type="ECO:0000256" key="5">
    <source>
        <dbReference type="ARBA" id="ARBA00023015"/>
    </source>
</evidence>
<feature type="compositionally biased region" description="Polar residues" evidence="9">
    <location>
        <begin position="89"/>
        <end position="109"/>
    </location>
</feature>
<keyword evidence="4" id="KW-0862">Zinc</keyword>
<organism evidence="11 12">
    <name type="scientific">Protopolystoma xenopodis</name>
    <dbReference type="NCBI Taxonomy" id="117903"/>
    <lineage>
        <taxon>Eukaryota</taxon>
        <taxon>Metazoa</taxon>
        <taxon>Spiralia</taxon>
        <taxon>Lophotrochozoa</taxon>
        <taxon>Platyhelminthes</taxon>
        <taxon>Monogenea</taxon>
        <taxon>Polyopisthocotylea</taxon>
        <taxon>Polystomatidea</taxon>
        <taxon>Polystomatidae</taxon>
        <taxon>Protopolystoma</taxon>
    </lineage>
</organism>
<evidence type="ECO:0000256" key="2">
    <source>
        <dbReference type="ARBA" id="ARBA00022723"/>
    </source>
</evidence>
<dbReference type="AlphaFoldDB" id="A0A448WJC1"/>
<dbReference type="GO" id="GO:0000978">
    <property type="term" value="F:RNA polymerase II cis-regulatory region sequence-specific DNA binding"/>
    <property type="evidence" value="ECO:0007669"/>
    <property type="project" value="TreeGrafter"/>
</dbReference>
<evidence type="ECO:0000256" key="1">
    <source>
        <dbReference type="ARBA" id="ARBA00004123"/>
    </source>
</evidence>
<dbReference type="PANTHER" id="PTHR24399">
    <property type="entry name" value="ZINC FINGER AND BTB DOMAIN-CONTAINING"/>
    <property type="match status" value="1"/>
</dbReference>
<keyword evidence="8" id="KW-0863">Zinc-finger</keyword>
<dbReference type="GO" id="GO:0001227">
    <property type="term" value="F:DNA-binding transcription repressor activity, RNA polymerase II-specific"/>
    <property type="evidence" value="ECO:0007669"/>
    <property type="project" value="TreeGrafter"/>
</dbReference>
<name>A0A448WJC1_9PLAT</name>
<evidence type="ECO:0000256" key="6">
    <source>
        <dbReference type="ARBA" id="ARBA00023163"/>
    </source>
</evidence>
<evidence type="ECO:0000256" key="4">
    <source>
        <dbReference type="ARBA" id="ARBA00022833"/>
    </source>
</evidence>
<sequence length="668" mass="73358">MSNLSLHRNSFSVDPSITPSCGPISEIAESIYSIKQEKMPPPVPNESGHHTIVSAFGSCDKAFGLLCFSASNDQTNFHMSDTDPDSSKQDSPGNSDTITSGLSSLQSCKSRPLSRGLSSQPFEENSSSGPIDITDRTELFVTRSLNDSLSSPISNQCAVITCAGADLPTCDKCGKRYQTMISLRSHLRKHSSGELAAKRHKCLYCAYSSHYQRNLTKHIALIHLASNASMPASSTMSEPSPTLCPIKADYSQISEAPDLINQAEVMPRNGELLCGGPSLAPLIDPAINRMSSSESETKDYCVASSINIRGINDTSTDGSDAYECNLCGKKFKTKQKLVHHTEVHDPNKPYPCKEPGCERSFRSQKYLSNHINDHHGRQPKQYICPMEGCNFAGARRSHLKRHMNENHSGMFHAIPVIFICLISLNLRSLFDPGEKLFKCSFSGCQRSFCSKESLTSHMSRHSCDELTTNKAYDSPEFKVSNAFNAQDHRQPSCGTRSSTSEPDLKTLLISHAYSGLSMASCSDYNPVCGEESNFMDTTLNSSLTHQTLEHNNIHTSASMIILSSNSLDAASSGTDGISDKFTHMVNEYLACPTTIHSLYESEPLTKHELELANRALNKREAKKRTSNTRAILKQRVAISPGANRLLLKLSSCLDDSLDQRTELPDNCL</sequence>
<evidence type="ECO:0000259" key="10">
    <source>
        <dbReference type="PROSITE" id="PS50157"/>
    </source>
</evidence>
<comment type="caution">
    <text evidence="11">The sequence shown here is derived from an EMBL/GenBank/DDBJ whole genome shotgun (WGS) entry which is preliminary data.</text>
</comment>
<feature type="domain" description="C2H2-type" evidence="10">
    <location>
        <begin position="322"/>
        <end position="349"/>
    </location>
</feature>
<keyword evidence="12" id="KW-1185">Reference proteome</keyword>
<feature type="compositionally biased region" description="Polar residues" evidence="9">
    <location>
        <begin position="116"/>
        <end position="129"/>
    </location>
</feature>
<evidence type="ECO:0000256" key="3">
    <source>
        <dbReference type="ARBA" id="ARBA00022737"/>
    </source>
</evidence>
<keyword evidence="7" id="KW-0539">Nucleus</keyword>
<dbReference type="SUPFAM" id="SSF57667">
    <property type="entry name" value="beta-beta-alpha zinc fingers"/>
    <property type="match status" value="4"/>
</dbReference>
<evidence type="ECO:0000256" key="8">
    <source>
        <dbReference type="PROSITE-ProRule" id="PRU00042"/>
    </source>
</evidence>
<evidence type="ECO:0000256" key="7">
    <source>
        <dbReference type="ARBA" id="ARBA00023242"/>
    </source>
</evidence>
<dbReference type="OrthoDB" id="6271419at2759"/>
<proteinExistence type="predicted"/>
<reference evidence="11" key="1">
    <citation type="submission" date="2018-11" db="EMBL/GenBank/DDBJ databases">
        <authorList>
            <consortium name="Pathogen Informatics"/>
        </authorList>
    </citation>
    <scope>NUCLEOTIDE SEQUENCE</scope>
</reference>
<evidence type="ECO:0000313" key="12">
    <source>
        <dbReference type="Proteomes" id="UP000784294"/>
    </source>
</evidence>
<accession>A0A448WJC1</accession>